<name>A0ABU3GEW5_9MICO</name>
<dbReference type="InterPro" id="IPR050490">
    <property type="entry name" value="Bact_solute-bd_prot1"/>
</dbReference>
<dbReference type="InterPro" id="IPR006059">
    <property type="entry name" value="SBP"/>
</dbReference>
<organism evidence="1 2">
    <name type="scientific">Microbacterium gawkjiense</name>
    <dbReference type="NCBI Taxonomy" id="3067309"/>
    <lineage>
        <taxon>Bacteria</taxon>
        <taxon>Bacillati</taxon>
        <taxon>Actinomycetota</taxon>
        <taxon>Actinomycetes</taxon>
        <taxon>Micrococcales</taxon>
        <taxon>Microbacteriaceae</taxon>
        <taxon>Microbacterium</taxon>
    </lineage>
</organism>
<dbReference type="Gene3D" id="3.40.190.10">
    <property type="entry name" value="Periplasmic binding protein-like II"/>
    <property type="match status" value="2"/>
</dbReference>
<keyword evidence="2" id="KW-1185">Reference proteome</keyword>
<gene>
    <name evidence="1" type="ORF">Q9S71_14725</name>
</gene>
<sequence length="431" mass="46289">MLMLTACSGGVTGGANAAPADTGGECEGTINVLMHAHEPMEAGFQAVAAAFEEEHPGAKVELTFIPNENFANVRNARITAGDVDITEGNSSGATRELPDYVSGADESDWVRGLKAGQWTELSGDWLNTWSPGVREALQWEGKDYSVPTGISYVTGVYYNKDLFDANGIELPTTFDEFVAAAEKLKNAGITPLIMGGAEKWPVGLLMEGVASTSLDDMEAFDEGLWTGSEKFTDPEAVRVLEKIQTLYSFAEPTFPGISAATVTGRFTAGEAAMLPDGSWGAAGIQEQNPDFEWGYFPLPGSDNAEDNQVLRGKLETNMAIPANAKDPGCAKDFLEFYSQPEQYQTFITDAGFLPAMPDIKSTDFLESIAPYFGDEGYAPSWGGVFHPNPAAGQNVRVGFAYDQIAPMGTESNMEKLAEESQKSWEAALPKN</sequence>
<dbReference type="PANTHER" id="PTHR43649">
    <property type="entry name" value="ARABINOSE-BINDING PROTEIN-RELATED"/>
    <property type="match status" value="1"/>
</dbReference>
<evidence type="ECO:0000313" key="2">
    <source>
        <dbReference type="Proteomes" id="UP001251849"/>
    </source>
</evidence>
<dbReference type="Pfam" id="PF01547">
    <property type="entry name" value="SBP_bac_1"/>
    <property type="match status" value="1"/>
</dbReference>
<proteinExistence type="predicted"/>
<evidence type="ECO:0000313" key="1">
    <source>
        <dbReference type="EMBL" id="MDT3318080.1"/>
    </source>
</evidence>
<dbReference type="SUPFAM" id="SSF53850">
    <property type="entry name" value="Periplasmic binding protein-like II"/>
    <property type="match status" value="1"/>
</dbReference>
<accession>A0ABU3GEW5</accession>
<comment type="caution">
    <text evidence="1">The sequence shown here is derived from an EMBL/GenBank/DDBJ whole genome shotgun (WGS) entry which is preliminary data.</text>
</comment>
<dbReference type="Proteomes" id="UP001251849">
    <property type="component" value="Unassembled WGS sequence"/>
</dbReference>
<dbReference type="RefSeq" id="WP_311863362.1">
    <property type="nucleotide sequence ID" value="NZ_JAUZVV010000003.1"/>
</dbReference>
<reference evidence="1 2" key="1">
    <citation type="submission" date="2023-08" db="EMBL/GenBank/DDBJ databases">
        <title>Microbacterium aquilitoris sp. nov. and Microbacterium gwkjibeachense sp. nov., isolated from beach.</title>
        <authorList>
            <person name="Lee S.D."/>
            <person name="Yang H."/>
            <person name="Kim I."/>
        </authorList>
    </citation>
    <scope>NUCLEOTIDE SEQUENCE [LARGE SCALE GENOMIC DNA]</scope>
    <source>
        <strain evidence="1 2">KSW4-11</strain>
    </source>
</reference>
<protein>
    <submittedName>
        <fullName evidence="1">Extracellular solute-binding protein</fullName>
    </submittedName>
</protein>
<dbReference type="EMBL" id="JAUZVV010000003">
    <property type="protein sequence ID" value="MDT3318080.1"/>
    <property type="molecule type" value="Genomic_DNA"/>
</dbReference>